<keyword evidence="3" id="KW-1185">Reference proteome</keyword>
<dbReference type="SUPFAM" id="SSF55073">
    <property type="entry name" value="Nucleotide cyclase"/>
    <property type="match status" value="1"/>
</dbReference>
<comment type="caution">
    <text evidence="2">The sequence shown here is derived from an EMBL/GenBank/DDBJ whole genome shotgun (WGS) entry which is preliminary data.</text>
</comment>
<dbReference type="AlphaFoldDB" id="A0A099LYD4"/>
<dbReference type="InterPro" id="IPR043128">
    <property type="entry name" value="Rev_trsase/Diguanyl_cyclase"/>
</dbReference>
<dbReference type="Gene3D" id="3.30.450.40">
    <property type="match status" value="1"/>
</dbReference>
<evidence type="ECO:0000313" key="2">
    <source>
        <dbReference type="EMBL" id="KGK12267.1"/>
    </source>
</evidence>
<evidence type="ECO:0000313" key="3">
    <source>
        <dbReference type="Proteomes" id="UP000029994"/>
    </source>
</evidence>
<dbReference type="CDD" id="cd01949">
    <property type="entry name" value="GGDEF"/>
    <property type="match status" value="1"/>
</dbReference>
<dbReference type="NCBIfam" id="TIGR00254">
    <property type="entry name" value="GGDEF"/>
    <property type="match status" value="1"/>
</dbReference>
<proteinExistence type="predicted"/>
<dbReference type="InterPro" id="IPR000160">
    <property type="entry name" value="GGDEF_dom"/>
</dbReference>
<dbReference type="eggNOG" id="COG3706">
    <property type="taxonomic scope" value="Bacteria"/>
</dbReference>
<dbReference type="SUPFAM" id="SSF55781">
    <property type="entry name" value="GAF domain-like"/>
    <property type="match status" value="1"/>
</dbReference>
<dbReference type="Gene3D" id="3.30.70.270">
    <property type="match status" value="1"/>
</dbReference>
<dbReference type="PANTHER" id="PTHR43102:SF2">
    <property type="entry name" value="GAF DOMAIN-CONTAINING PROTEIN"/>
    <property type="match status" value="1"/>
</dbReference>
<feature type="domain" description="GGDEF" evidence="1">
    <location>
        <begin position="203"/>
        <end position="336"/>
    </location>
</feature>
<dbReference type="STRING" id="29495.EA26_13475"/>
<dbReference type="RefSeq" id="WP_052079757.1">
    <property type="nucleotide sequence ID" value="NZ_CP061844.1"/>
</dbReference>
<sequence length="336" mass="37915">MSKEEIVQRNLQSMDVKYEKRRVALLHSLKILDTEREERFERFTRLAKFIAGSDIALISLVDSNRQWFKSRAGLDVCQTDRDSSFCTHAIQGSEPLIISDVFDDQRFKDNPLVLHEPFIRAYAGFPIAIDGIHRLGTLCVIDKKPHQLSTEQVQALSDLARILETELKSSGLAIVDELTGLMNRRGFYQEALRILSVSSLSHDGYTLIYFDLDGFKRINDQFGHDVGDEVLRQFSYSLAESICCSQDVACRLGGDEFCALVQHGGHYDVASTIQRLEESLNSQGESGIPPIEYSWGAATRLQHLCGDSVEALLSEADEAMYLCKKQRRKLRQSSVS</sequence>
<reference evidence="2 3" key="1">
    <citation type="submission" date="2014-04" db="EMBL/GenBank/DDBJ databases">
        <title>Genome sequencing of Vibrio navarrensis strains.</title>
        <authorList>
            <person name="Gladney L.M."/>
            <person name="Katz L.S."/>
            <person name="Marino-Ramirez L."/>
            <person name="Jordan I.K."/>
        </authorList>
    </citation>
    <scope>NUCLEOTIDE SEQUENCE [LARGE SCALE GENOMIC DNA]</scope>
    <source>
        <strain evidence="2 3">ATCC 51183</strain>
    </source>
</reference>
<protein>
    <recommendedName>
        <fullName evidence="1">GGDEF domain-containing protein</fullName>
    </recommendedName>
</protein>
<dbReference type="SMART" id="SM00065">
    <property type="entry name" value="GAF"/>
    <property type="match status" value="1"/>
</dbReference>
<dbReference type="InterPro" id="IPR029016">
    <property type="entry name" value="GAF-like_dom_sf"/>
</dbReference>
<dbReference type="EMBL" id="JMCG01000001">
    <property type="protein sequence ID" value="KGK12267.1"/>
    <property type="molecule type" value="Genomic_DNA"/>
</dbReference>
<dbReference type="Proteomes" id="UP000029994">
    <property type="component" value="Unassembled WGS sequence"/>
</dbReference>
<evidence type="ECO:0000259" key="1">
    <source>
        <dbReference type="PROSITE" id="PS50887"/>
    </source>
</evidence>
<dbReference type="SMART" id="SM00267">
    <property type="entry name" value="GGDEF"/>
    <property type="match status" value="1"/>
</dbReference>
<organism evidence="2 3">
    <name type="scientific">Vibrio navarrensis</name>
    <dbReference type="NCBI Taxonomy" id="29495"/>
    <lineage>
        <taxon>Bacteria</taxon>
        <taxon>Pseudomonadati</taxon>
        <taxon>Pseudomonadota</taxon>
        <taxon>Gammaproteobacteria</taxon>
        <taxon>Vibrionales</taxon>
        <taxon>Vibrionaceae</taxon>
        <taxon>Vibrio</taxon>
    </lineage>
</organism>
<dbReference type="PROSITE" id="PS50887">
    <property type="entry name" value="GGDEF"/>
    <property type="match status" value="1"/>
</dbReference>
<dbReference type="PANTHER" id="PTHR43102">
    <property type="entry name" value="SLR1143 PROTEIN"/>
    <property type="match status" value="1"/>
</dbReference>
<dbReference type="Pfam" id="PF01590">
    <property type="entry name" value="GAF"/>
    <property type="match status" value="1"/>
</dbReference>
<dbReference type="Pfam" id="PF00990">
    <property type="entry name" value="GGDEF"/>
    <property type="match status" value="1"/>
</dbReference>
<accession>A0A099LYD4</accession>
<dbReference type="GeneID" id="43684164"/>
<dbReference type="InterPro" id="IPR003018">
    <property type="entry name" value="GAF"/>
</dbReference>
<gene>
    <name evidence="2" type="ORF">EA26_13475</name>
</gene>
<name>A0A099LYD4_9VIBR</name>
<dbReference type="InterPro" id="IPR029787">
    <property type="entry name" value="Nucleotide_cyclase"/>
</dbReference>